<evidence type="ECO:0008006" key="4">
    <source>
        <dbReference type="Google" id="ProtNLM"/>
    </source>
</evidence>
<feature type="region of interest" description="Disordered" evidence="1">
    <location>
        <begin position="97"/>
        <end position="141"/>
    </location>
</feature>
<evidence type="ECO:0000256" key="1">
    <source>
        <dbReference type="SAM" id="MobiDB-lite"/>
    </source>
</evidence>
<dbReference type="AlphaFoldDB" id="A0AAD5Y0R7"/>
<evidence type="ECO:0000313" key="3">
    <source>
        <dbReference type="Proteomes" id="UP001210925"/>
    </source>
</evidence>
<sequence>MQSFFGFVNTPADAALLIYSSIDGSNRVQSVKRRLASQERNQIKSGSVYVFCEQESGMRRWTDGMRWSKSRVEGQFLVYRRIEPEPTDVENEQAIPNKRRRVLSQQTDSTLDDDSIEDDNSSKSISLDFSRESSESSSIPPKACRDDVLCKKTFAISIKGRVSHVQDVVDGVLKTPSSMEMFADIKVPSEYVDPSNFRLHPKGSTVVEKQITNTFVTISPRNTPPRKRPCPVLQQDANDRTVTVHCVGDYQPIKLLLTSDFKDFQRIIKHAFHFPTTDSIKITVGSSTIISDQVAYSMLFPGDTITVSRYQSKSELLWLPPSEIKEEALTPQSLPEEGYCVATNEAAMALASLAGISGRAQPQDSPLWGLSTDSKSNSAYASVM</sequence>
<protein>
    <recommendedName>
        <fullName evidence="4">Gti1/Pac2 family-domain-containing protein</fullName>
    </recommendedName>
</protein>
<organism evidence="2 3">
    <name type="scientific">Boothiomyces macroporosus</name>
    <dbReference type="NCBI Taxonomy" id="261099"/>
    <lineage>
        <taxon>Eukaryota</taxon>
        <taxon>Fungi</taxon>
        <taxon>Fungi incertae sedis</taxon>
        <taxon>Chytridiomycota</taxon>
        <taxon>Chytridiomycota incertae sedis</taxon>
        <taxon>Chytridiomycetes</taxon>
        <taxon>Rhizophydiales</taxon>
        <taxon>Terramycetaceae</taxon>
        <taxon>Boothiomyces</taxon>
    </lineage>
</organism>
<dbReference type="Proteomes" id="UP001210925">
    <property type="component" value="Unassembled WGS sequence"/>
</dbReference>
<dbReference type="InterPro" id="IPR018608">
    <property type="entry name" value="Gti1/Pac2"/>
</dbReference>
<dbReference type="PANTHER" id="PTHR28027:SF2">
    <property type="entry name" value="TRANSCRIPTIONAL REGULATOR MIT1"/>
    <property type="match status" value="1"/>
</dbReference>
<dbReference type="Pfam" id="PF09729">
    <property type="entry name" value="Gti1_Pac2"/>
    <property type="match status" value="1"/>
</dbReference>
<accession>A0AAD5Y0R7</accession>
<proteinExistence type="predicted"/>
<dbReference type="EMBL" id="JADGKB010000147">
    <property type="protein sequence ID" value="KAJ3252282.1"/>
    <property type="molecule type" value="Genomic_DNA"/>
</dbReference>
<gene>
    <name evidence="2" type="ORF">HK103_001652</name>
</gene>
<evidence type="ECO:0000313" key="2">
    <source>
        <dbReference type="EMBL" id="KAJ3252282.1"/>
    </source>
</evidence>
<feature type="compositionally biased region" description="Acidic residues" evidence="1">
    <location>
        <begin position="110"/>
        <end position="119"/>
    </location>
</feature>
<comment type="caution">
    <text evidence="2">The sequence shown here is derived from an EMBL/GenBank/DDBJ whole genome shotgun (WGS) entry which is preliminary data.</text>
</comment>
<dbReference type="PANTHER" id="PTHR28027">
    <property type="entry name" value="TRANSCRIPTIONAL REGULATOR MIT1"/>
    <property type="match status" value="1"/>
</dbReference>
<dbReference type="GO" id="GO:0003677">
    <property type="term" value="F:DNA binding"/>
    <property type="evidence" value="ECO:0007669"/>
    <property type="project" value="TreeGrafter"/>
</dbReference>
<name>A0AAD5Y0R7_9FUNG</name>
<keyword evidence="3" id="KW-1185">Reference proteome</keyword>
<reference evidence="2" key="1">
    <citation type="submission" date="2020-05" db="EMBL/GenBank/DDBJ databases">
        <title>Phylogenomic resolution of chytrid fungi.</title>
        <authorList>
            <person name="Stajich J.E."/>
            <person name="Amses K."/>
            <person name="Simmons R."/>
            <person name="Seto K."/>
            <person name="Myers J."/>
            <person name="Bonds A."/>
            <person name="Quandt C.A."/>
            <person name="Barry K."/>
            <person name="Liu P."/>
            <person name="Grigoriev I."/>
            <person name="Longcore J.E."/>
            <person name="James T.Y."/>
        </authorList>
    </citation>
    <scope>NUCLEOTIDE SEQUENCE</scope>
    <source>
        <strain evidence="2">PLAUS21</strain>
    </source>
</reference>